<keyword evidence="3 9" id="KW-0349">Heme</keyword>
<dbReference type="PANTHER" id="PTHR46696:SF1">
    <property type="entry name" value="CYTOCHROME P450 YJIB-RELATED"/>
    <property type="match status" value="1"/>
</dbReference>
<keyword evidence="6 9" id="KW-0408">Iron</keyword>
<dbReference type="Pfam" id="PF00067">
    <property type="entry name" value="p450"/>
    <property type="match status" value="1"/>
</dbReference>
<feature type="region of interest" description="Disordered" evidence="10">
    <location>
        <begin position="1"/>
        <end position="26"/>
    </location>
</feature>
<evidence type="ECO:0000256" key="7">
    <source>
        <dbReference type="ARBA" id="ARBA00023033"/>
    </source>
</evidence>
<dbReference type="InterPro" id="IPR017972">
    <property type="entry name" value="Cyt_P450_CS"/>
</dbReference>
<evidence type="ECO:0000313" key="11">
    <source>
        <dbReference type="EMBL" id="OZM71416.1"/>
    </source>
</evidence>
<evidence type="ECO:0000256" key="9">
    <source>
        <dbReference type="RuleBase" id="RU000461"/>
    </source>
</evidence>
<dbReference type="CDD" id="cd11030">
    <property type="entry name" value="CYP105-like"/>
    <property type="match status" value="1"/>
</dbReference>
<dbReference type="InParanoid" id="A0A263D1M3"/>
<evidence type="ECO:0000313" key="12">
    <source>
        <dbReference type="Proteomes" id="UP000242444"/>
    </source>
</evidence>
<dbReference type="GO" id="GO:0004497">
    <property type="term" value="F:monooxygenase activity"/>
    <property type="evidence" value="ECO:0007669"/>
    <property type="project" value="UniProtKB-KW"/>
</dbReference>
<evidence type="ECO:0000256" key="4">
    <source>
        <dbReference type="ARBA" id="ARBA00022723"/>
    </source>
</evidence>
<comment type="caution">
    <text evidence="11">The sequence shown here is derived from an EMBL/GenBank/DDBJ whole genome shotgun (WGS) entry which is preliminary data.</text>
</comment>
<dbReference type="PROSITE" id="PS00086">
    <property type="entry name" value="CYTOCHROME_P450"/>
    <property type="match status" value="1"/>
</dbReference>
<proteinExistence type="inferred from homology"/>
<reference evidence="11 12" key="1">
    <citation type="submission" date="2017-07" db="EMBL/GenBank/DDBJ databases">
        <title>Amycolatopsis antarcticus sp. nov., isolated from the surface of an Antarcticus brown macroalga.</title>
        <authorList>
            <person name="Wang J."/>
            <person name="Leiva S."/>
            <person name="Huang J."/>
            <person name="Huang Y."/>
        </authorList>
    </citation>
    <scope>NUCLEOTIDE SEQUENCE [LARGE SCALE GENOMIC DNA]</scope>
    <source>
        <strain evidence="11 12">AU-G6</strain>
    </source>
</reference>
<dbReference type="Proteomes" id="UP000242444">
    <property type="component" value="Unassembled WGS sequence"/>
</dbReference>
<accession>A0A263D1M3</accession>
<protein>
    <submittedName>
        <fullName evidence="11">Cytochrome P450</fullName>
    </submittedName>
</protein>
<dbReference type="OrthoDB" id="3664945at2"/>
<organism evidence="11 12">
    <name type="scientific">Amycolatopsis antarctica</name>
    <dbReference type="NCBI Taxonomy" id="1854586"/>
    <lineage>
        <taxon>Bacteria</taxon>
        <taxon>Bacillati</taxon>
        <taxon>Actinomycetota</taxon>
        <taxon>Actinomycetes</taxon>
        <taxon>Pseudonocardiales</taxon>
        <taxon>Pseudonocardiaceae</taxon>
        <taxon>Amycolatopsis</taxon>
    </lineage>
</organism>
<evidence type="ECO:0000256" key="3">
    <source>
        <dbReference type="ARBA" id="ARBA00022617"/>
    </source>
</evidence>
<evidence type="ECO:0000256" key="8">
    <source>
        <dbReference type="ARBA" id="ARBA00055433"/>
    </source>
</evidence>
<dbReference type="EMBL" id="NKYE01000013">
    <property type="protein sequence ID" value="OZM71416.1"/>
    <property type="molecule type" value="Genomic_DNA"/>
</dbReference>
<dbReference type="FunCoup" id="A0A263D1M3">
    <property type="interactions" value="7"/>
</dbReference>
<dbReference type="PRINTS" id="PR00359">
    <property type="entry name" value="BP450"/>
</dbReference>
<evidence type="ECO:0000256" key="10">
    <source>
        <dbReference type="SAM" id="MobiDB-lite"/>
    </source>
</evidence>
<dbReference type="AlphaFoldDB" id="A0A263D1M3"/>
<evidence type="ECO:0000256" key="6">
    <source>
        <dbReference type="ARBA" id="ARBA00023004"/>
    </source>
</evidence>
<sequence>MTVHEGLPRTRTSPFDPPAELGRIRESEPVTTMTYPDGHEGWLITGYAEVRAALADPRLSSRPENAHSPIPMDLGEGKAEPPRPGMFTSMDDPDHARYRKLLTGAFTVRRMRLLESRVAEITASCLDEVERTGPPADLVPTFALPIPSAVICELLGVPADERPYFQRRSAEMFDLDMAFEERMTALGELGAYLAKLTRDKHAEPGDDLLGDLLAGGQLTDEELGNIAVILLIAGHETTGNMLSLGAFTLLSNPDQLAVLRAEPELAGNAVEELMRYLSVIHIGPIRTATEDVEIGGRTIRAGDSVTFSVPAANRDPRRFDDPDTLDLRRRATGHVGFGHGVHQCLGQQLARVEMTTALPALFRRFPDLRLAVPAAEVVTNNEAAIYGVGHLPVEWETVAR</sequence>
<evidence type="ECO:0000256" key="2">
    <source>
        <dbReference type="ARBA" id="ARBA00010617"/>
    </source>
</evidence>
<name>A0A263D1M3_9PSEU</name>
<feature type="region of interest" description="Disordered" evidence="10">
    <location>
        <begin position="58"/>
        <end position="79"/>
    </location>
</feature>
<dbReference type="GO" id="GO:0016705">
    <property type="term" value="F:oxidoreductase activity, acting on paired donors, with incorporation or reduction of molecular oxygen"/>
    <property type="evidence" value="ECO:0007669"/>
    <property type="project" value="InterPro"/>
</dbReference>
<gene>
    <name evidence="11" type="ORF">CFN78_19870</name>
</gene>
<keyword evidence="4 9" id="KW-0479">Metal-binding</keyword>
<evidence type="ECO:0000256" key="5">
    <source>
        <dbReference type="ARBA" id="ARBA00023002"/>
    </source>
</evidence>
<dbReference type="Gene3D" id="1.10.630.10">
    <property type="entry name" value="Cytochrome P450"/>
    <property type="match status" value="1"/>
</dbReference>
<dbReference type="RefSeq" id="WP_094864364.1">
    <property type="nucleotide sequence ID" value="NZ_NKYE01000013.1"/>
</dbReference>
<dbReference type="PRINTS" id="PR00385">
    <property type="entry name" value="P450"/>
</dbReference>
<keyword evidence="7 9" id="KW-0503">Monooxygenase</keyword>
<dbReference type="SUPFAM" id="SSF48264">
    <property type="entry name" value="Cytochrome P450"/>
    <property type="match status" value="1"/>
</dbReference>
<dbReference type="GO" id="GO:0005506">
    <property type="term" value="F:iron ion binding"/>
    <property type="evidence" value="ECO:0007669"/>
    <property type="project" value="InterPro"/>
</dbReference>
<keyword evidence="12" id="KW-1185">Reference proteome</keyword>
<dbReference type="InterPro" id="IPR002397">
    <property type="entry name" value="Cyt_P450_B"/>
</dbReference>
<dbReference type="FunFam" id="1.10.630.10:FF:000018">
    <property type="entry name" value="Cytochrome P450 monooxygenase"/>
    <property type="match status" value="1"/>
</dbReference>
<comment type="similarity">
    <text evidence="2 9">Belongs to the cytochrome P450 family.</text>
</comment>
<dbReference type="PANTHER" id="PTHR46696">
    <property type="entry name" value="P450, PUTATIVE (EUROFUNG)-RELATED"/>
    <property type="match status" value="1"/>
</dbReference>
<comment type="function">
    <text evidence="8">Involved in the coupling of aromatic side chains of the heptapeptide of vancomycin.</text>
</comment>
<dbReference type="InterPro" id="IPR001128">
    <property type="entry name" value="Cyt_P450"/>
</dbReference>
<comment type="pathway">
    <text evidence="1">Antibiotic biosynthesis; vancomycin biosynthesis.</text>
</comment>
<keyword evidence="5 9" id="KW-0560">Oxidoreductase</keyword>
<dbReference type="InterPro" id="IPR036396">
    <property type="entry name" value="Cyt_P450_sf"/>
</dbReference>
<evidence type="ECO:0000256" key="1">
    <source>
        <dbReference type="ARBA" id="ARBA00004660"/>
    </source>
</evidence>
<dbReference type="GO" id="GO:0020037">
    <property type="term" value="F:heme binding"/>
    <property type="evidence" value="ECO:0007669"/>
    <property type="project" value="InterPro"/>
</dbReference>